<reference evidence="4" key="1">
    <citation type="submission" date="2018-02" db="EMBL/GenBank/DDBJ databases">
        <authorList>
            <person name="Clavel T."/>
            <person name="Strowig T."/>
        </authorList>
    </citation>
    <scope>NUCLEOTIDE SEQUENCE [LARGE SCALE GENOMIC DNA]</scope>
    <source>
        <strain evidence="4">DSM 103720</strain>
    </source>
</reference>
<keyword evidence="3" id="KW-0378">Hydrolase</keyword>
<evidence type="ECO:0000313" key="4">
    <source>
        <dbReference type="Proteomes" id="UP000244905"/>
    </source>
</evidence>
<keyword evidence="1" id="KW-0175">Coiled coil</keyword>
<dbReference type="Gene3D" id="3.90.226.10">
    <property type="entry name" value="2-enoyl-CoA Hydratase, Chain A, domain 1"/>
    <property type="match status" value="1"/>
</dbReference>
<dbReference type="AlphaFoldDB" id="A0A2V1IHM8"/>
<sequence length="336" mass="35993">MSKTAYNISLKGYVGGYDFDRSTVDRELARNEGKQVNVLIDSLGGSLATGLSISAAFKNHGNVNVHFVGLNASAATIASLGAAHISIDAGAMYLVHKCSMAFFEWGSLNSDQFATLIADCEKIKAGLDKLDLNCAQLYASRCKRKTEDLLALMKVGGWLTAKEALDWGFVDEITDLADEPAPKLTDALASAMASEGMPIPNIPVAEVDKDSAFSRFLAALTSFFKPSTNPITTAMIKTYTFLSAILADKPLTVKDGAATVTVAQLDAIEDALAEKDRLCNEQKQTIADLQAKLAKTPAEPSKQVVEDNKPGEPAPKNDVEAFVETFNSARALYNEV</sequence>
<gene>
    <name evidence="3" type="ORF">C5O23_13465</name>
</gene>
<proteinExistence type="predicted"/>
<dbReference type="GO" id="GO:0006508">
    <property type="term" value="P:proteolysis"/>
    <property type="evidence" value="ECO:0007669"/>
    <property type="project" value="UniProtKB-KW"/>
</dbReference>
<dbReference type="GeneID" id="82527324"/>
<name>A0A2V1IHM8_9BACT</name>
<dbReference type="InterPro" id="IPR023562">
    <property type="entry name" value="ClpP/TepA"/>
</dbReference>
<feature type="coiled-coil region" evidence="1">
    <location>
        <begin position="265"/>
        <end position="292"/>
    </location>
</feature>
<dbReference type="EMBL" id="PUEC01000049">
    <property type="protein sequence ID" value="PWB00244.1"/>
    <property type="molecule type" value="Genomic_DNA"/>
</dbReference>
<organism evidence="3 4">
    <name type="scientific">Duncaniella muris</name>
    <dbReference type="NCBI Taxonomy" id="2094150"/>
    <lineage>
        <taxon>Bacteria</taxon>
        <taxon>Pseudomonadati</taxon>
        <taxon>Bacteroidota</taxon>
        <taxon>Bacteroidia</taxon>
        <taxon>Bacteroidales</taxon>
        <taxon>Muribaculaceae</taxon>
        <taxon>Duncaniella</taxon>
    </lineage>
</organism>
<keyword evidence="4" id="KW-1185">Reference proteome</keyword>
<dbReference type="RefSeq" id="WP_107033432.1">
    <property type="nucleotide sequence ID" value="NZ_CAPFED010000015.1"/>
</dbReference>
<feature type="region of interest" description="Disordered" evidence="2">
    <location>
        <begin position="297"/>
        <end position="317"/>
    </location>
</feature>
<dbReference type="CDD" id="cd07016">
    <property type="entry name" value="S14_ClpP_1"/>
    <property type="match status" value="1"/>
</dbReference>
<evidence type="ECO:0000256" key="1">
    <source>
        <dbReference type="SAM" id="Coils"/>
    </source>
</evidence>
<dbReference type="Proteomes" id="UP000244905">
    <property type="component" value="Unassembled WGS sequence"/>
</dbReference>
<feature type="compositionally biased region" description="Basic and acidic residues" evidence="2">
    <location>
        <begin position="304"/>
        <end position="317"/>
    </location>
</feature>
<keyword evidence="3" id="KW-0645">Protease</keyword>
<dbReference type="SUPFAM" id="SSF52096">
    <property type="entry name" value="ClpP/crotonase"/>
    <property type="match status" value="1"/>
</dbReference>
<accession>A0A2V1IHM8</accession>
<evidence type="ECO:0000256" key="2">
    <source>
        <dbReference type="SAM" id="MobiDB-lite"/>
    </source>
</evidence>
<dbReference type="Pfam" id="PF00574">
    <property type="entry name" value="CLP_protease"/>
    <property type="match status" value="1"/>
</dbReference>
<protein>
    <submittedName>
        <fullName evidence="3">Clp protease</fullName>
    </submittedName>
</protein>
<comment type="caution">
    <text evidence="3">The sequence shown here is derived from an EMBL/GenBank/DDBJ whole genome shotgun (WGS) entry which is preliminary data.</text>
</comment>
<evidence type="ECO:0000313" key="3">
    <source>
        <dbReference type="EMBL" id="PWB00244.1"/>
    </source>
</evidence>
<dbReference type="GO" id="GO:0008233">
    <property type="term" value="F:peptidase activity"/>
    <property type="evidence" value="ECO:0007669"/>
    <property type="project" value="UniProtKB-KW"/>
</dbReference>
<dbReference type="InterPro" id="IPR029045">
    <property type="entry name" value="ClpP/crotonase-like_dom_sf"/>
</dbReference>